<comment type="caution">
    <text evidence="1">The sequence shown here is derived from an EMBL/GenBank/DDBJ whole genome shotgun (WGS) entry which is preliminary data.</text>
</comment>
<accession>A0A0F9QZQ6</accession>
<dbReference type="AlphaFoldDB" id="A0A0F9QZQ6"/>
<sequence length="63" mass="7077">MPQSPSSEVRKKLETLRNRFRDKTVREIEGLVASIFNASRHPEAIEELTAAYQLLHRLAGSAG</sequence>
<reference evidence="1" key="1">
    <citation type="journal article" date="2015" name="Nature">
        <title>Complex archaea that bridge the gap between prokaryotes and eukaryotes.</title>
        <authorList>
            <person name="Spang A."/>
            <person name="Saw J.H."/>
            <person name="Jorgensen S.L."/>
            <person name="Zaremba-Niedzwiedzka K."/>
            <person name="Martijn J."/>
            <person name="Lind A.E."/>
            <person name="van Eijk R."/>
            <person name="Schleper C."/>
            <person name="Guy L."/>
            <person name="Ettema T.J."/>
        </authorList>
    </citation>
    <scope>NUCLEOTIDE SEQUENCE</scope>
</reference>
<protein>
    <submittedName>
        <fullName evidence="1">Uncharacterized protein</fullName>
    </submittedName>
</protein>
<evidence type="ECO:0000313" key="1">
    <source>
        <dbReference type="EMBL" id="KKN10663.1"/>
    </source>
</evidence>
<organism evidence="1">
    <name type="scientific">marine sediment metagenome</name>
    <dbReference type="NCBI Taxonomy" id="412755"/>
    <lineage>
        <taxon>unclassified sequences</taxon>
        <taxon>metagenomes</taxon>
        <taxon>ecological metagenomes</taxon>
    </lineage>
</organism>
<dbReference type="EMBL" id="LAZR01004221">
    <property type="protein sequence ID" value="KKN10663.1"/>
    <property type="molecule type" value="Genomic_DNA"/>
</dbReference>
<name>A0A0F9QZQ6_9ZZZZ</name>
<proteinExistence type="predicted"/>
<gene>
    <name evidence="1" type="ORF">LCGC14_1034290</name>
</gene>
<feature type="non-terminal residue" evidence="1">
    <location>
        <position position="63"/>
    </location>
</feature>